<evidence type="ECO:0000313" key="2">
    <source>
        <dbReference type="EMBL" id="MUB66069.1"/>
    </source>
</evidence>
<dbReference type="Proteomes" id="UP001055091">
    <property type="component" value="Unassembled WGS sequence"/>
</dbReference>
<dbReference type="OrthoDB" id="1683411at2"/>
<dbReference type="EMBL" id="BQNJ01000001">
    <property type="protein sequence ID" value="GKH01584.1"/>
    <property type="molecule type" value="Genomic_DNA"/>
</dbReference>
<evidence type="ECO:0000313" key="1">
    <source>
        <dbReference type="EMBL" id="GKH01584.1"/>
    </source>
</evidence>
<dbReference type="EMBL" id="WNME01000021">
    <property type="protein sequence ID" value="MUB66069.1"/>
    <property type="molecule type" value="Genomic_DNA"/>
</dbReference>
<dbReference type="GeneID" id="93152413"/>
<dbReference type="Proteomes" id="UP000434223">
    <property type="component" value="Unassembled WGS sequence"/>
</dbReference>
<gene>
    <name evidence="1" type="ORF">CE91St55_35650</name>
    <name evidence="2" type="ORF">GNE07_23895</name>
</gene>
<accession>A0A174WI13</accession>
<name>A0A174WI13_9FIRM</name>
<sequence length="79" mass="9220">MKFENIQNVEKLFQIIRDECTGTVELVSTEGDRINLKSRLSQYISMVRLLDAEFVRELQLVASDPADVERLLRFMRDGE</sequence>
<dbReference type="AlphaFoldDB" id="A0A174WI13"/>
<comment type="caution">
    <text evidence="2">The sequence shown here is derived from an EMBL/GenBank/DDBJ whole genome shotgun (WGS) entry which is preliminary data.</text>
</comment>
<reference evidence="2 3" key="1">
    <citation type="submission" date="2019-09" db="EMBL/GenBank/DDBJ databases">
        <title>Draft genome sequencing of Hungatella hathewayi 123Y-2.</title>
        <authorList>
            <person name="Lv Q."/>
            <person name="Li S."/>
        </authorList>
    </citation>
    <scope>NUCLEOTIDE SEQUENCE [LARGE SCALE GENOMIC DNA]</scope>
    <source>
        <strain evidence="2 3">123Y-2</strain>
    </source>
</reference>
<evidence type="ECO:0000313" key="3">
    <source>
        <dbReference type="Proteomes" id="UP000434223"/>
    </source>
</evidence>
<dbReference type="RefSeq" id="WP_006773439.1">
    <property type="nucleotide sequence ID" value="NZ_BQNJ01000001.1"/>
</dbReference>
<reference evidence="1" key="2">
    <citation type="submission" date="2022-01" db="EMBL/GenBank/DDBJ databases">
        <title>Novel bile acid biosynthetic pathways are enriched in the microbiome of centenarians.</title>
        <authorList>
            <person name="Sato Y."/>
            <person name="Atarashi K."/>
            <person name="Plichta R.D."/>
            <person name="Arai Y."/>
            <person name="Sasajima S."/>
            <person name="Kearney M.S."/>
            <person name="Suda W."/>
            <person name="Takeshita K."/>
            <person name="Sasaki T."/>
            <person name="Okamoto S."/>
            <person name="Skelly N.A."/>
            <person name="Okamura Y."/>
            <person name="Vlamakis H."/>
            <person name="Li Y."/>
            <person name="Tanoue T."/>
            <person name="Takei H."/>
            <person name="Nittono H."/>
            <person name="Narushima S."/>
            <person name="Irie J."/>
            <person name="Itoh H."/>
            <person name="Moriya K."/>
            <person name="Sugiura Y."/>
            <person name="Suematsu M."/>
            <person name="Moritoki N."/>
            <person name="Shibata S."/>
            <person name="Littman R.D."/>
            <person name="Fischbach A.M."/>
            <person name="Uwamino Y."/>
            <person name="Inoue T."/>
            <person name="Honda A."/>
            <person name="Hattori M."/>
            <person name="Murai T."/>
            <person name="Xavier J.R."/>
            <person name="Hirose N."/>
            <person name="Honda K."/>
        </authorList>
    </citation>
    <scope>NUCLEOTIDE SEQUENCE</scope>
    <source>
        <strain evidence="1">CE91-St55</strain>
    </source>
</reference>
<protein>
    <submittedName>
        <fullName evidence="2">Polya polymerase</fullName>
    </submittedName>
</protein>
<organism evidence="2 3">
    <name type="scientific">Hungatella hathewayi</name>
    <dbReference type="NCBI Taxonomy" id="154046"/>
    <lineage>
        <taxon>Bacteria</taxon>
        <taxon>Bacillati</taxon>
        <taxon>Bacillota</taxon>
        <taxon>Clostridia</taxon>
        <taxon>Lachnospirales</taxon>
        <taxon>Lachnospiraceae</taxon>
        <taxon>Hungatella</taxon>
    </lineage>
</organism>
<proteinExistence type="predicted"/>